<organism evidence="1 2">
    <name type="scientific">Penicillium thymicola</name>
    <dbReference type="NCBI Taxonomy" id="293382"/>
    <lineage>
        <taxon>Eukaryota</taxon>
        <taxon>Fungi</taxon>
        <taxon>Dikarya</taxon>
        <taxon>Ascomycota</taxon>
        <taxon>Pezizomycotina</taxon>
        <taxon>Eurotiomycetes</taxon>
        <taxon>Eurotiomycetidae</taxon>
        <taxon>Eurotiales</taxon>
        <taxon>Aspergillaceae</taxon>
        <taxon>Penicillium</taxon>
    </lineage>
</organism>
<protein>
    <submittedName>
        <fullName evidence="1">Uncharacterized protein</fullName>
    </submittedName>
</protein>
<name>A0AAI9X1V0_PENTH</name>
<comment type="caution">
    <text evidence="1">The sequence shown here is derived from an EMBL/GenBank/DDBJ whole genome shotgun (WGS) entry which is preliminary data.</text>
</comment>
<keyword evidence="2" id="KW-1185">Reference proteome</keyword>
<reference evidence="1" key="1">
    <citation type="submission" date="2015-06" db="EMBL/GenBank/DDBJ databases">
        <authorList>
            <person name="Nguyen H."/>
        </authorList>
    </citation>
    <scope>NUCLEOTIDE SEQUENCE</scope>
    <source>
        <strain evidence="1">DAOM 180753</strain>
    </source>
</reference>
<evidence type="ECO:0000313" key="2">
    <source>
        <dbReference type="Proteomes" id="UP001227192"/>
    </source>
</evidence>
<evidence type="ECO:0000313" key="1">
    <source>
        <dbReference type="EMBL" id="KAJ9479899.1"/>
    </source>
</evidence>
<dbReference type="Proteomes" id="UP001227192">
    <property type="component" value="Unassembled WGS sequence"/>
</dbReference>
<accession>A0AAI9X1V0</accession>
<sequence length="84" mass="9508">MDTSELMRELMETWRYSTMDLVTIQLLLSLIAVLASSVFSDLAVPSAQHQVPWCWCAPADTRFPQDARSVNYVSFVCLTYTKGT</sequence>
<reference evidence="1" key="2">
    <citation type="journal article" date="2016" name="Fungal Biol.">
        <title>Ochratoxin A production by Penicillium thymicola.</title>
        <authorList>
            <person name="Nguyen H.D.T."/>
            <person name="McMullin D.R."/>
            <person name="Ponomareva E."/>
            <person name="Riley R."/>
            <person name="Pomraning K.R."/>
            <person name="Baker S.E."/>
            <person name="Seifert K.A."/>
        </authorList>
    </citation>
    <scope>NUCLEOTIDE SEQUENCE</scope>
    <source>
        <strain evidence="1">DAOM 180753</strain>
    </source>
</reference>
<proteinExistence type="predicted"/>
<dbReference type="EMBL" id="LACB01001562">
    <property type="protein sequence ID" value="KAJ9479899.1"/>
    <property type="molecule type" value="Genomic_DNA"/>
</dbReference>
<gene>
    <name evidence="1" type="ORF">VN97_g13163</name>
</gene>
<dbReference type="AlphaFoldDB" id="A0AAI9X1V0"/>